<feature type="transmembrane region" description="Helical" evidence="1">
    <location>
        <begin position="6"/>
        <end position="24"/>
    </location>
</feature>
<keyword evidence="1" id="KW-0472">Membrane</keyword>
<feature type="transmembrane region" description="Helical" evidence="1">
    <location>
        <begin position="81"/>
        <end position="106"/>
    </location>
</feature>
<dbReference type="EMBL" id="DSRU01000093">
    <property type="protein sequence ID" value="HFM97598.1"/>
    <property type="molecule type" value="Genomic_DNA"/>
</dbReference>
<dbReference type="PANTHER" id="PTHR35302:SF1">
    <property type="entry name" value="PROTEIN COFACTOR ASSEMBLY OF COMPLEX C SUBUNIT B CCB1, CHLOROPLASTIC"/>
    <property type="match status" value="1"/>
</dbReference>
<evidence type="ECO:0000313" key="2">
    <source>
        <dbReference type="EMBL" id="HFM97598.1"/>
    </source>
</evidence>
<keyword evidence="1" id="KW-1133">Transmembrane helix</keyword>
<dbReference type="AlphaFoldDB" id="A0A7C3PF89"/>
<protein>
    <submittedName>
        <fullName evidence="2">Cofactor assembly of complex C subunit B</fullName>
    </submittedName>
</protein>
<evidence type="ECO:0000256" key="1">
    <source>
        <dbReference type="SAM" id="Phobius"/>
    </source>
</evidence>
<name>A0A7C3PF89_9CYAN</name>
<dbReference type="InterPro" id="IPR021919">
    <property type="entry name" value="CCB1"/>
</dbReference>
<comment type="caution">
    <text evidence="2">The sequence shown here is derived from an EMBL/GenBank/DDBJ whole genome shotgun (WGS) entry which is preliminary data.</text>
</comment>
<feature type="transmembrane region" description="Helical" evidence="1">
    <location>
        <begin position="112"/>
        <end position="128"/>
    </location>
</feature>
<reference evidence="2" key="1">
    <citation type="journal article" date="2020" name="mSystems">
        <title>Genome- and Community-Level Interaction Insights into Carbon Utilization and Element Cycling Functions of Hydrothermarchaeota in Hydrothermal Sediment.</title>
        <authorList>
            <person name="Zhou Z."/>
            <person name="Liu Y."/>
            <person name="Xu W."/>
            <person name="Pan J."/>
            <person name="Luo Z.H."/>
            <person name="Li M."/>
        </authorList>
    </citation>
    <scope>NUCLEOTIDE SEQUENCE [LARGE SCALE GENOMIC DNA]</scope>
    <source>
        <strain evidence="2">SpSt-418</strain>
    </source>
</reference>
<gene>
    <name evidence="2" type="ORF">ENR64_07480</name>
</gene>
<organism evidence="2">
    <name type="scientific">Oscillatoriales cyanobacterium SpSt-418</name>
    <dbReference type="NCBI Taxonomy" id="2282169"/>
    <lineage>
        <taxon>Bacteria</taxon>
        <taxon>Bacillati</taxon>
        <taxon>Cyanobacteriota</taxon>
        <taxon>Cyanophyceae</taxon>
        <taxon>Oscillatoriophycideae</taxon>
        <taxon>Oscillatoriales</taxon>
    </lineage>
</organism>
<dbReference type="PANTHER" id="PTHR35302">
    <property type="match status" value="1"/>
</dbReference>
<dbReference type="Pfam" id="PF12046">
    <property type="entry name" value="CCB1"/>
    <property type="match status" value="1"/>
</dbReference>
<keyword evidence="1" id="KW-0812">Transmembrane</keyword>
<proteinExistence type="predicted"/>
<accession>A0A7C3PF89</accession>
<sequence>MESSVLTSTFLLTLLLLVGLFFFIRASTKDRIEIIYLKSAQPQEDLLQSIQSYFDQRSYRIAGVNSEQNQVTFEGFVKPSLFLAAFLSALAAIGGLCLTLVLSIAVKGFSPFWFTGALIAPLAGWFYWRGAGRVEQVLLKVDTVAPEAQSPHNLVMLTAHRDEIAEFQRSLALEVVEYE</sequence>